<name>A0A383TGC1_9LACT</name>
<dbReference type="AlphaFoldDB" id="A0A383TGC1"/>
<evidence type="ECO:0000313" key="2">
    <source>
        <dbReference type="Proteomes" id="UP000262072"/>
    </source>
</evidence>
<dbReference type="RefSeq" id="WP_119093346.1">
    <property type="nucleotide sequence ID" value="NZ_UNRR01000024.1"/>
</dbReference>
<dbReference type="EMBL" id="UNRR01000024">
    <property type="protein sequence ID" value="SYZ78996.1"/>
    <property type="molecule type" value="Genomic_DNA"/>
</dbReference>
<gene>
    <name evidence="1" type="ORF">TART1_1820</name>
</gene>
<protein>
    <submittedName>
        <fullName evidence="1">Uncharacterized protein</fullName>
    </submittedName>
</protein>
<sequence>MNKFEVFESDKFKKTLSLTSLDKSRNVCMTGSQLMVVDFDEVKNQYVSSLGTRAVPAPNSNDALHVDRNDRMYFVEFKNGKVDKYKLMQKNYDSTIILSTILDENIANLKERLEYILVYDEEKNPDGKDLGVLVQPAPSRDKIGKSFAKQSKVNFIKFNQGFFVNYLFSKVHTITKSEFEEKFVLAWETDSSES</sequence>
<dbReference type="OrthoDB" id="9788602at2"/>
<accession>A0A383TGC1</accession>
<evidence type="ECO:0000313" key="1">
    <source>
        <dbReference type="EMBL" id="SYZ78996.1"/>
    </source>
</evidence>
<organism evidence="1 2">
    <name type="scientific">Trichococcus shcherbakoviae</name>
    <dbReference type="NCBI Taxonomy" id="2094020"/>
    <lineage>
        <taxon>Bacteria</taxon>
        <taxon>Bacillati</taxon>
        <taxon>Bacillota</taxon>
        <taxon>Bacilli</taxon>
        <taxon>Lactobacillales</taxon>
        <taxon>Carnobacteriaceae</taxon>
        <taxon>Trichococcus</taxon>
    </lineage>
</organism>
<proteinExistence type="predicted"/>
<dbReference type="Proteomes" id="UP000262072">
    <property type="component" value="Unassembled WGS sequence"/>
</dbReference>
<reference evidence="2" key="1">
    <citation type="submission" date="2018-05" db="EMBL/GenBank/DDBJ databases">
        <authorList>
            <person name="Strepis N."/>
        </authorList>
    </citation>
    <scope>NUCLEOTIDE SEQUENCE [LARGE SCALE GENOMIC DNA]</scope>
</reference>